<sequence length="204" mass="24166">MERFRVNDCYRFHLAKLPRNWEEMLEEAKEYCEYPTNGLVHQETTTDFIQQAPTFYDTTPDYGEFIKRPAVVVYGRFFYLLLLKKRWDFVGLLKDSGTSGERAEFISKFFHWYHLREKELTVHEIRTPFGFLKALVSPKRDIDSKARFQDAIVSTVAKRRSEDRTCFNAIILLIKHFVLVRVTDDVVQHTKCLSISQGIWKDVN</sequence>
<accession>A0A6A6ELV8</accession>
<evidence type="ECO:0000313" key="1">
    <source>
        <dbReference type="EMBL" id="KAF2192145.1"/>
    </source>
</evidence>
<gene>
    <name evidence="1" type="ORF">K469DRAFT_694291</name>
</gene>
<dbReference type="EMBL" id="ML994615">
    <property type="protein sequence ID" value="KAF2192145.1"/>
    <property type="molecule type" value="Genomic_DNA"/>
</dbReference>
<dbReference type="AlphaFoldDB" id="A0A6A6ELV8"/>
<name>A0A6A6ELV8_9PEZI</name>
<organism evidence="1 2">
    <name type="scientific">Zopfia rhizophila CBS 207.26</name>
    <dbReference type="NCBI Taxonomy" id="1314779"/>
    <lineage>
        <taxon>Eukaryota</taxon>
        <taxon>Fungi</taxon>
        <taxon>Dikarya</taxon>
        <taxon>Ascomycota</taxon>
        <taxon>Pezizomycotina</taxon>
        <taxon>Dothideomycetes</taxon>
        <taxon>Dothideomycetes incertae sedis</taxon>
        <taxon>Zopfiaceae</taxon>
        <taxon>Zopfia</taxon>
    </lineage>
</organism>
<keyword evidence="2" id="KW-1185">Reference proteome</keyword>
<proteinExistence type="predicted"/>
<dbReference type="Proteomes" id="UP000800200">
    <property type="component" value="Unassembled WGS sequence"/>
</dbReference>
<protein>
    <submittedName>
        <fullName evidence="1">Uncharacterized protein</fullName>
    </submittedName>
</protein>
<evidence type="ECO:0000313" key="2">
    <source>
        <dbReference type="Proteomes" id="UP000800200"/>
    </source>
</evidence>
<dbReference type="OrthoDB" id="3938867at2759"/>
<reference evidence="1" key="1">
    <citation type="journal article" date="2020" name="Stud. Mycol.">
        <title>101 Dothideomycetes genomes: a test case for predicting lifestyles and emergence of pathogens.</title>
        <authorList>
            <person name="Haridas S."/>
            <person name="Albert R."/>
            <person name="Binder M."/>
            <person name="Bloem J."/>
            <person name="Labutti K."/>
            <person name="Salamov A."/>
            <person name="Andreopoulos B."/>
            <person name="Baker S."/>
            <person name="Barry K."/>
            <person name="Bills G."/>
            <person name="Bluhm B."/>
            <person name="Cannon C."/>
            <person name="Castanera R."/>
            <person name="Culley D."/>
            <person name="Daum C."/>
            <person name="Ezra D."/>
            <person name="Gonzalez J."/>
            <person name="Henrissat B."/>
            <person name="Kuo A."/>
            <person name="Liang C."/>
            <person name="Lipzen A."/>
            <person name="Lutzoni F."/>
            <person name="Magnuson J."/>
            <person name="Mondo S."/>
            <person name="Nolan M."/>
            <person name="Ohm R."/>
            <person name="Pangilinan J."/>
            <person name="Park H.-J."/>
            <person name="Ramirez L."/>
            <person name="Alfaro M."/>
            <person name="Sun H."/>
            <person name="Tritt A."/>
            <person name="Yoshinaga Y."/>
            <person name="Zwiers L.-H."/>
            <person name="Turgeon B."/>
            <person name="Goodwin S."/>
            <person name="Spatafora J."/>
            <person name="Crous P."/>
            <person name="Grigoriev I."/>
        </authorList>
    </citation>
    <scope>NUCLEOTIDE SEQUENCE</scope>
    <source>
        <strain evidence="1">CBS 207.26</strain>
    </source>
</reference>